<dbReference type="GO" id="GO:0009611">
    <property type="term" value="P:response to wounding"/>
    <property type="evidence" value="ECO:0007669"/>
    <property type="project" value="UniProtKB-UniRule"/>
</dbReference>
<keyword evidence="6" id="KW-1185">Reference proteome</keyword>
<comment type="domain">
    <text evidence="2">The jas domain is required for interaction with COI1.</text>
</comment>
<evidence type="ECO:0000256" key="1">
    <source>
        <dbReference type="ARBA" id="ARBA00008614"/>
    </source>
</evidence>
<evidence type="ECO:0000313" key="6">
    <source>
        <dbReference type="Proteomes" id="UP000027120"/>
    </source>
</evidence>
<dbReference type="Pfam" id="PF06200">
    <property type="entry name" value="tify"/>
    <property type="match status" value="1"/>
</dbReference>
<dbReference type="GO" id="GO:2000022">
    <property type="term" value="P:regulation of jasmonic acid mediated signaling pathway"/>
    <property type="evidence" value="ECO:0007669"/>
    <property type="project" value="UniProtKB-UniRule"/>
</dbReference>
<dbReference type="SMART" id="SM00979">
    <property type="entry name" value="TIFY"/>
    <property type="match status" value="1"/>
</dbReference>
<feature type="compositionally biased region" description="Low complexity" evidence="3">
    <location>
        <begin position="252"/>
        <end position="266"/>
    </location>
</feature>
<dbReference type="InterPro" id="IPR018467">
    <property type="entry name" value="CCT_CS"/>
</dbReference>
<keyword evidence="2" id="KW-1184">Jasmonic acid signaling pathway</keyword>
<organism evidence="5 6">
    <name type="scientific">Citrus sinensis</name>
    <name type="common">Sweet orange</name>
    <name type="synonym">Citrus aurantium var. sinensis</name>
    <dbReference type="NCBI Taxonomy" id="2711"/>
    <lineage>
        <taxon>Eukaryota</taxon>
        <taxon>Viridiplantae</taxon>
        <taxon>Streptophyta</taxon>
        <taxon>Embryophyta</taxon>
        <taxon>Tracheophyta</taxon>
        <taxon>Spermatophyta</taxon>
        <taxon>Magnoliopsida</taxon>
        <taxon>eudicotyledons</taxon>
        <taxon>Gunneridae</taxon>
        <taxon>Pentapetalae</taxon>
        <taxon>rosids</taxon>
        <taxon>malvids</taxon>
        <taxon>Sapindales</taxon>
        <taxon>Rutaceae</taxon>
        <taxon>Aurantioideae</taxon>
        <taxon>Citrus</taxon>
    </lineage>
</organism>
<comment type="subcellular location">
    <subcellularLocation>
        <location evidence="2">Nucleus</location>
    </subcellularLocation>
</comment>
<dbReference type="GO" id="GO:0005634">
    <property type="term" value="C:nucleus"/>
    <property type="evidence" value="ECO:0007669"/>
    <property type="project" value="UniProtKB-SubCell"/>
</dbReference>
<keyword evidence="2" id="KW-0539">Nucleus</keyword>
<evidence type="ECO:0000256" key="3">
    <source>
        <dbReference type="SAM" id="MobiDB-lite"/>
    </source>
</evidence>
<dbReference type="Proteomes" id="UP000027120">
    <property type="component" value="Unassembled WGS sequence"/>
</dbReference>
<dbReference type="PANTHER" id="PTHR33077">
    <property type="entry name" value="PROTEIN TIFY 4A-RELATED-RELATED"/>
    <property type="match status" value="1"/>
</dbReference>
<dbReference type="EMBL" id="KK784906">
    <property type="protein sequence ID" value="KDO64551.1"/>
    <property type="molecule type" value="Genomic_DNA"/>
</dbReference>
<feature type="region of interest" description="Disordered" evidence="3">
    <location>
        <begin position="213"/>
        <end position="271"/>
    </location>
</feature>
<dbReference type="InterPro" id="IPR040390">
    <property type="entry name" value="TIFY/JAZ"/>
</dbReference>
<dbReference type="Pfam" id="PF09425">
    <property type="entry name" value="Jas_motif"/>
    <property type="match status" value="1"/>
</dbReference>
<protein>
    <recommendedName>
        <fullName evidence="2">Protein TIFY</fullName>
    </recommendedName>
    <alternativeName>
        <fullName evidence="2">Jasmonate ZIM domain-containing protein</fullName>
    </alternativeName>
</protein>
<feature type="compositionally biased region" description="Polar residues" evidence="3">
    <location>
        <begin position="235"/>
        <end position="251"/>
    </location>
</feature>
<proteinExistence type="inferred from homology"/>
<name>A0A067FMW4_CITSI</name>
<dbReference type="SMR" id="A0A067FMW4"/>
<evidence type="ECO:0000259" key="4">
    <source>
        <dbReference type="PROSITE" id="PS51320"/>
    </source>
</evidence>
<evidence type="ECO:0000313" key="5">
    <source>
        <dbReference type="EMBL" id="KDO64551.1"/>
    </source>
</evidence>
<evidence type="ECO:0000256" key="2">
    <source>
        <dbReference type="RuleBase" id="RU369065"/>
    </source>
</evidence>
<dbReference type="PROSITE" id="PS51320">
    <property type="entry name" value="TIFY"/>
    <property type="match status" value="1"/>
</dbReference>
<feature type="domain" description="Tify" evidence="4">
    <location>
        <begin position="168"/>
        <end position="203"/>
    </location>
</feature>
<dbReference type="InterPro" id="IPR010399">
    <property type="entry name" value="Tify_dom"/>
</dbReference>
<dbReference type="PANTHER" id="PTHR33077:SF90">
    <property type="entry name" value="PROTEIN TIFY 7"/>
    <property type="match status" value="1"/>
</dbReference>
<comment type="function">
    <text evidence="2">Repressor of jasmonate responses.</text>
</comment>
<dbReference type="AlphaFoldDB" id="A0A067FMW4"/>
<accession>A0A067FMW4</accession>
<sequence length="344" mass="36719">MERDFMGLSSKEPVIVVKEEVNNDVCKEIGFSKGSAIQWPFSNKVSAVPQFMSFKVAQEDKNKKILSDHLGSSGFMPFSAEAYEHNQRRGMAEVQKSFDLDRQVSNQAIPVSINNPVFKNQFATIGQNMGGANVKQQFLGGIPVTSPHTVLPTIGSFGGVHESWNNIKTRGSPQLTIFYAGTVNVFEDISPEKAQAIMLLAGNGSSIAPTMAQPKVQVQAPSSKPTTVDGVTGNHPVSTPPGTGHSSPISVSSHTGTQSASGSTSTEEPMAAKTIGLTTTHICKPETPNMEKAVGSVAATAVTSAGHSNFYKGIPQARKASLALFLEKRKQRVMTVAPYTINKK</sequence>
<reference evidence="5 6" key="1">
    <citation type="submission" date="2014-04" db="EMBL/GenBank/DDBJ databases">
        <authorList>
            <consortium name="International Citrus Genome Consortium"/>
            <person name="Gmitter F."/>
            <person name="Chen C."/>
            <person name="Farmerie W."/>
            <person name="Harkins T."/>
            <person name="Desany B."/>
            <person name="Mohiuddin M."/>
            <person name="Kodira C."/>
            <person name="Borodovsky M."/>
            <person name="Lomsadze A."/>
            <person name="Burns P."/>
            <person name="Jenkins J."/>
            <person name="Prochnik S."/>
            <person name="Shu S."/>
            <person name="Chapman J."/>
            <person name="Pitluck S."/>
            <person name="Schmutz J."/>
            <person name="Rokhsar D."/>
        </authorList>
    </citation>
    <scope>NUCLEOTIDE SEQUENCE</scope>
</reference>
<dbReference type="GO" id="GO:0031347">
    <property type="term" value="P:regulation of defense response"/>
    <property type="evidence" value="ECO:0007669"/>
    <property type="project" value="UniProtKB-UniRule"/>
</dbReference>
<gene>
    <name evidence="5" type="ORF">CISIN_1g017322mg</name>
</gene>
<comment type="similarity">
    <text evidence="1 2">Belongs to the TIFY/JAZ family.</text>
</comment>